<proteinExistence type="predicted"/>
<dbReference type="PROSITE" id="PS52050">
    <property type="entry name" value="WYL"/>
    <property type="match status" value="1"/>
</dbReference>
<evidence type="ECO:0000313" key="5">
    <source>
        <dbReference type="Proteomes" id="UP000198762"/>
    </source>
</evidence>
<dbReference type="GO" id="GO:0003677">
    <property type="term" value="F:DNA binding"/>
    <property type="evidence" value="ECO:0007669"/>
    <property type="project" value="UniProtKB-KW"/>
</dbReference>
<dbReference type="Pfam" id="PF13280">
    <property type="entry name" value="WYL"/>
    <property type="match status" value="1"/>
</dbReference>
<dbReference type="InterPro" id="IPR026881">
    <property type="entry name" value="WYL_dom"/>
</dbReference>
<keyword evidence="5" id="KW-1185">Reference proteome</keyword>
<organism evidence="4 5">
    <name type="scientific">Marinobacter segnicrescens</name>
    <dbReference type="NCBI Taxonomy" id="430453"/>
    <lineage>
        <taxon>Bacteria</taxon>
        <taxon>Pseudomonadati</taxon>
        <taxon>Pseudomonadota</taxon>
        <taxon>Gammaproteobacteria</taxon>
        <taxon>Pseudomonadales</taxon>
        <taxon>Marinobacteraceae</taxon>
        <taxon>Marinobacter</taxon>
    </lineage>
</organism>
<accession>A0A1I0I283</accession>
<evidence type="ECO:0000259" key="2">
    <source>
        <dbReference type="Pfam" id="PF26107"/>
    </source>
</evidence>
<dbReference type="InterPro" id="IPR016634">
    <property type="entry name" value="CapW-like"/>
</dbReference>
<dbReference type="InterPro" id="IPR059019">
    <property type="entry name" value="WHD_CapW"/>
</dbReference>
<feature type="domain" description="DNA-binding transcriptional repressor CapW winged helix-turn-helix" evidence="3">
    <location>
        <begin position="11"/>
        <end position="91"/>
    </location>
</feature>
<protein>
    <submittedName>
        <fullName evidence="4">Predicted DNA-binding transcriptional regulator YafY, contains an HTH and WYL domains</fullName>
    </submittedName>
</protein>
<dbReference type="STRING" id="430453.SAMN04487962_13911"/>
<dbReference type="AlphaFoldDB" id="A0A1I0I283"/>
<dbReference type="Pfam" id="PF26109">
    <property type="entry name" value="WHD_BrxR"/>
    <property type="match status" value="1"/>
</dbReference>
<evidence type="ECO:0000259" key="3">
    <source>
        <dbReference type="Pfam" id="PF26109"/>
    </source>
</evidence>
<dbReference type="Proteomes" id="UP000198762">
    <property type="component" value="Unassembled WGS sequence"/>
</dbReference>
<gene>
    <name evidence="4" type="ORF">SAMN04487962_13911</name>
</gene>
<dbReference type="OrthoDB" id="6400324at2"/>
<reference evidence="5" key="1">
    <citation type="submission" date="2016-10" db="EMBL/GenBank/DDBJ databases">
        <authorList>
            <person name="Varghese N."/>
            <person name="Submissions S."/>
        </authorList>
    </citation>
    <scope>NUCLEOTIDE SEQUENCE [LARGE SCALE GENOMIC DNA]</scope>
    <source>
        <strain evidence="5">CGMCC 1.6489</strain>
    </source>
</reference>
<feature type="domain" description="WYL" evidence="1">
    <location>
        <begin position="126"/>
        <end position="190"/>
    </location>
</feature>
<dbReference type="PANTHER" id="PTHR34580">
    <property type="match status" value="1"/>
</dbReference>
<feature type="domain" description="DNA-binding transcriptional repressor CapW C-terminal dimerisation" evidence="2">
    <location>
        <begin position="213"/>
        <end position="282"/>
    </location>
</feature>
<name>A0A1I0I283_9GAMM</name>
<evidence type="ECO:0000259" key="1">
    <source>
        <dbReference type="Pfam" id="PF13280"/>
    </source>
</evidence>
<sequence length="303" mass="34478">MKKTEWPIRWDLLLRYRLIEIVALWEGRLTTNHICHGFGIGRQQASKDINTYLRELAPGNLVYDRHLKGYIPAPDFQPVVTRGEPEEYLELACRHQSLSDCFENLDIGLPDSCVVRAPCGQASPEVTRAVITACRQKRKLEARYLTLENPDGETLVLEPHTLVMTGQGWHVRAWNDRRQGFGDYRLSRLTGQVRVARDKSRHREEHDERWNRMISLKVQPAAGLDAASRRLVCADYGIEDTPLEVRCREAMAPWLLPMLGLPSGGREGDIDNCQLELSNADALPAWMKAPDRRETSATQADTV</sequence>
<dbReference type="Pfam" id="PF26107">
    <property type="entry name" value="BrxR_CTD"/>
    <property type="match status" value="1"/>
</dbReference>
<dbReference type="PIRSF" id="PIRSF015558">
    <property type="entry name" value="Txn_reg_DeoR_prd"/>
    <property type="match status" value="1"/>
</dbReference>
<dbReference type="RefSeq" id="WP_091855090.1">
    <property type="nucleotide sequence ID" value="NZ_FOHZ01000039.1"/>
</dbReference>
<dbReference type="InterPro" id="IPR051534">
    <property type="entry name" value="CBASS_pafABC_assoc_protein"/>
</dbReference>
<keyword evidence="4" id="KW-0238">DNA-binding</keyword>
<evidence type="ECO:0000313" key="4">
    <source>
        <dbReference type="EMBL" id="SET89822.1"/>
    </source>
</evidence>
<dbReference type="EMBL" id="FOHZ01000039">
    <property type="protein sequence ID" value="SET89822.1"/>
    <property type="molecule type" value="Genomic_DNA"/>
</dbReference>
<dbReference type="PANTHER" id="PTHR34580:SF3">
    <property type="entry name" value="PROTEIN PAFB"/>
    <property type="match status" value="1"/>
</dbReference>
<dbReference type="InterPro" id="IPR059020">
    <property type="entry name" value="CapW_CTD"/>
</dbReference>